<dbReference type="Pfam" id="PF13530">
    <property type="entry name" value="SCP2_2"/>
    <property type="match status" value="1"/>
</dbReference>
<dbReference type="AlphaFoldDB" id="A0ABD5Z2W9"/>
<dbReference type="Pfam" id="PF13527">
    <property type="entry name" value="Acetyltransf_9"/>
    <property type="match status" value="1"/>
</dbReference>
<dbReference type="GO" id="GO:0016746">
    <property type="term" value="F:acyltransferase activity"/>
    <property type="evidence" value="ECO:0007669"/>
    <property type="project" value="UniProtKB-KW"/>
</dbReference>
<gene>
    <name evidence="2" type="primary">eis</name>
    <name evidence="2" type="ORF">ACFQJ9_09240</name>
</gene>
<dbReference type="SUPFAM" id="SSF55729">
    <property type="entry name" value="Acyl-CoA N-acyltransferases (Nat)"/>
    <property type="match status" value="1"/>
</dbReference>
<dbReference type="Proteomes" id="UP001596447">
    <property type="component" value="Unassembled WGS sequence"/>
</dbReference>
<dbReference type="InterPro" id="IPR016181">
    <property type="entry name" value="Acyl_CoA_acyltransferase"/>
</dbReference>
<keyword evidence="2" id="KW-0012">Acyltransferase</keyword>
<feature type="domain" description="N-acetyltransferase" evidence="1">
    <location>
        <begin position="2"/>
        <end position="184"/>
    </location>
</feature>
<dbReference type="InterPro" id="IPR051554">
    <property type="entry name" value="Acetyltransferase_Eis"/>
</dbReference>
<reference evidence="2 3" key="1">
    <citation type="journal article" date="2019" name="Int. J. Syst. Evol. Microbiol.">
        <title>The Global Catalogue of Microorganisms (GCM) 10K type strain sequencing project: providing services to taxonomists for standard genome sequencing and annotation.</title>
        <authorList>
            <consortium name="The Broad Institute Genomics Platform"/>
            <consortium name="The Broad Institute Genome Sequencing Center for Infectious Disease"/>
            <person name="Wu L."/>
            <person name="Ma J."/>
        </authorList>
    </citation>
    <scope>NUCLEOTIDE SEQUENCE [LARGE SCALE GENOMIC DNA]</scope>
    <source>
        <strain evidence="2 3">XZGYJ-43</strain>
    </source>
</reference>
<accession>A0ABD5Z2W9</accession>
<dbReference type="PROSITE" id="PS51186">
    <property type="entry name" value="GNAT"/>
    <property type="match status" value="1"/>
</dbReference>
<dbReference type="EC" id="2.3.1.-" evidence="2"/>
<dbReference type="Pfam" id="PF17668">
    <property type="entry name" value="Acetyltransf_17"/>
    <property type="match status" value="1"/>
</dbReference>
<dbReference type="PANTHER" id="PTHR37817">
    <property type="entry name" value="N-ACETYLTRANSFERASE EIS"/>
    <property type="match status" value="1"/>
</dbReference>
<keyword evidence="2" id="KW-0808">Transferase</keyword>
<evidence type="ECO:0000313" key="2">
    <source>
        <dbReference type="EMBL" id="MFC7199592.1"/>
    </source>
</evidence>
<keyword evidence="3" id="KW-1185">Reference proteome</keyword>
<dbReference type="Gene3D" id="3.40.630.30">
    <property type="match status" value="2"/>
</dbReference>
<dbReference type="InterPro" id="IPR036527">
    <property type="entry name" value="SCP2_sterol-bd_dom_sf"/>
</dbReference>
<organism evidence="2 3">
    <name type="scientific">Halospeciosus flavus</name>
    <dbReference type="NCBI Taxonomy" id="3032283"/>
    <lineage>
        <taxon>Archaea</taxon>
        <taxon>Methanobacteriati</taxon>
        <taxon>Methanobacteriota</taxon>
        <taxon>Stenosarchaea group</taxon>
        <taxon>Halobacteria</taxon>
        <taxon>Halobacteriales</taxon>
        <taxon>Halobacteriaceae</taxon>
        <taxon>Halospeciosus</taxon>
    </lineage>
</organism>
<dbReference type="SUPFAM" id="SSF55718">
    <property type="entry name" value="SCP-like"/>
    <property type="match status" value="1"/>
</dbReference>
<evidence type="ECO:0000313" key="3">
    <source>
        <dbReference type="Proteomes" id="UP001596447"/>
    </source>
</evidence>
<dbReference type="InterPro" id="IPR025559">
    <property type="entry name" value="Eis_dom"/>
</dbReference>
<comment type="caution">
    <text evidence="2">The sequence shown here is derived from an EMBL/GenBank/DDBJ whole genome shotgun (WGS) entry which is preliminary data.</text>
</comment>
<proteinExistence type="predicted"/>
<sequence length="406" mass="45628">MADYRPIPDERVDEFRAFVTYAFRPESGPYDPEEADELPAPARIGERRGLFDDVSDELLAVCRHYWFDAQVAGQLVSTAGLSAVASPPENRRQGLVRELLAESLAEYRERGVALSVLWPFHTPFYRQFGWATCNKIARTQVPPEALQFVDTEEDGRMRPLDPDDWSAMAEVLAAHGTDYELTLDRSEEWWRKRVFHSWDTDPYVYGWEDDRGDLRGYIVYQVEAGESDGEGQVIEAHDFAYTDREAERQLYRFLADHDSQIETVRLYGPAETTLLDRVDDPEDVTTEIQSGPMLRLVDVTGAIAARPFPDGTSVDLTLDVTDPLVEWNHGRFRLRVADGRAECEQVDAAGAPDVTLGIGALAQLFIGYHDAEELVAVGDCSVAHDDVTDALGAVFTGRDVFLREGF</sequence>
<dbReference type="InterPro" id="IPR041380">
    <property type="entry name" value="Acetyltransf_17"/>
</dbReference>
<dbReference type="RefSeq" id="WP_279529521.1">
    <property type="nucleotide sequence ID" value="NZ_CP122312.1"/>
</dbReference>
<dbReference type="Gene3D" id="3.30.1050.10">
    <property type="entry name" value="SCP2 sterol-binding domain"/>
    <property type="match status" value="1"/>
</dbReference>
<dbReference type="EMBL" id="JBHTAR010000011">
    <property type="protein sequence ID" value="MFC7199592.1"/>
    <property type="molecule type" value="Genomic_DNA"/>
</dbReference>
<dbReference type="InterPro" id="IPR000182">
    <property type="entry name" value="GNAT_dom"/>
</dbReference>
<dbReference type="PANTHER" id="PTHR37817:SF1">
    <property type="entry name" value="N-ACETYLTRANSFERASE EIS"/>
    <property type="match status" value="1"/>
</dbReference>
<name>A0ABD5Z2W9_9EURY</name>
<evidence type="ECO:0000259" key="1">
    <source>
        <dbReference type="PROSITE" id="PS51186"/>
    </source>
</evidence>
<protein>
    <submittedName>
        <fullName evidence="2">Enhanced intracellular survival protein Eis</fullName>
        <ecNumber evidence="2">2.3.1.-</ecNumber>
    </submittedName>
</protein>